<dbReference type="RefSeq" id="WP_338252683.1">
    <property type="nucleotide sequence ID" value="NZ_BSRI01000002.1"/>
</dbReference>
<protein>
    <submittedName>
        <fullName evidence="2">Uncharacterized protein</fullName>
    </submittedName>
</protein>
<evidence type="ECO:0000313" key="2">
    <source>
        <dbReference type="EMBL" id="GLV56951.1"/>
    </source>
</evidence>
<evidence type="ECO:0000313" key="3">
    <source>
        <dbReference type="Proteomes" id="UP001344906"/>
    </source>
</evidence>
<evidence type="ECO:0000256" key="1">
    <source>
        <dbReference type="SAM" id="SignalP"/>
    </source>
</evidence>
<feature type="signal peptide" evidence="1">
    <location>
        <begin position="1"/>
        <end position="28"/>
    </location>
</feature>
<dbReference type="Proteomes" id="UP001344906">
    <property type="component" value="Unassembled WGS sequence"/>
</dbReference>
<comment type="caution">
    <text evidence="2">The sequence shown here is derived from an EMBL/GenBank/DDBJ whole genome shotgun (WGS) entry which is preliminary data.</text>
</comment>
<keyword evidence="3" id="KW-1185">Reference proteome</keyword>
<proteinExistence type="predicted"/>
<reference evidence="2 3" key="1">
    <citation type="submission" date="2023-02" db="EMBL/GenBank/DDBJ databases">
        <title>Dictyobacter halimunensis sp. nov., a new member of the class Ktedonobacteria from forest soil in a geothermal area.</title>
        <authorList>
            <person name="Rachmania M.K."/>
            <person name="Ningsih F."/>
            <person name="Sakai Y."/>
            <person name="Yabe S."/>
            <person name="Yokota A."/>
            <person name="Sjamsuridzal W."/>
        </authorList>
    </citation>
    <scope>NUCLEOTIDE SEQUENCE [LARGE SCALE GENOMIC DNA]</scope>
    <source>
        <strain evidence="2 3">S3.2.2.5</strain>
    </source>
</reference>
<sequence length="151" mass="15601">MNKSRTLSIAFVLFLVAGFASLPTQASAHASSYQPVKAQSDRWFSHSSSLQHPVHMAGEQDAPVTTIIGGQGTIAASSTNGGSVSCNANTHISGGGYALLDKDGKPASLKDVFVLASAPFKTNDGTEAWGVSINNTTTSPITVEVYAVCIS</sequence>
<accession>A0ABQ6FVZ0</accession>
<feature type="chain" id="PRO_5046614295" evidence="1">
    <location>
        <begin position="29"/>
        <end position="151"/>
    </location>
</feature>
<dbReference type="EMBL" id="BSRI01000002">
    <property type="protein sequence ID" value="GLV56951.1"/>
    <property type="molecule type" value="Genomic_DNA"/>
</dbReference>
<organism evidence="2 3">
    <name type="scientific">Dictyobacter halimunensis</name>
    <dbReference type="NCBI Taxonomy" id="3026934"/>
    <lineage>
        <taxon>Bacteria</taxon>
        <taxon>Bacillati</taxon>
        <taxon>Chloroflexota</taxon>
        <taxon>Ktedonobacteria</taxon>
        <taxon>Ktedonobacterales</taxon>
        <taxon>Dictyobacteraceae</taxon>
        <taxon>Dictyobacter</taxon>
    </lineage>
</organism>
<name>A0ABQ6FVZ0_9CHLR</name>
<keyword evidence="1" id="KW-0732">Signal</keyword>
<gene>
    <name evidence="2" type="ORF">KDH_37900</name>
</gene>